<dbReference type="Gene3D" id="1.10.10.10">
    <property type="entry name" value="Winged helix-like DNA-binding domain superfamily/Winged helix DNA-binding domain"/>
    <property type="match status" value="1"/>
</dbReference>
<feature type="domain" description="HTH lysR-type" evidence="5">
    <location>
        <begin position="1"/>
        <end position="60"/>
    </location>
</feature>
<evidence type="ECO:0000313" key="8">
    <source>
        <dbReference type="Proteomes" id="UP000298545"/>
    </source>
</evidence>
<comment type="similarity">
    <text evidence="1">Belongs to the LysR transcriptional regulatory family.</text>
</comment>
<accession>A0A4D7E2V5</accession>
<keyword evidence="4" id="KW-0804">Transcription</keyword>
<dbReference type="InterPro" id="IPR050950">
    <property type="entry name" value="HTH-type_LysR_regulators"/>
</dbReference>
<name>A0A4D7E2V5_9HYPH</name>
<evidence type="ECO:0000313" key="6">
    <source>
        <dbReference type="EMBL" id="QCI99070.1"/>
    </source>
</evidence>
<gene>
    <name evidence="6" type="ORF">CFBP5473_06215</name>
    <name evidence="7" type="ORF">J5285_13470</name>
</gene>
<dbReference type="SUPFAM" id="SSF53850">
    <property type="entry name" value="Periplasmic binding protein-like II"/>
    <property type="match status" value="1"/>
</dbReference>
<dbReference type="AlphaFoldDB" id="A0A4D7E2V5"/>
<keyword evidence="9" id="KW-1185">Reference proteome</keyword>
<dbReference type="PANTHER" id="PTHR30419">
    <property type="entry name" value="HTH-TYPE TRANSCRIPTIONAL REGULATOR YBHD"/>
    <property type="match status" value="1"/>
</dbReference>
<evidence type="ECO:0000259" key="5">
    <source>
        <dbReference type="PROSITE" id="PS50931"/>
    </source>
</evidence>
<dbReference type="GO" id="GO:0005829">
    <property type="term" value="C:cytosol"/>
    <property type="evidence" value="ECO:0007669"/>
    <property type="project" value="TreeGrafter"/>
</dbReference>
<reference evidence="7 9" key="2">
    <citation type="submission" date="2021-03" db="EMBL/GenBank/DDBJ databases">
        <title>Rapid diversification of plasmids in a genus of pathogenic and nitrogen fixing bacteria.</title>
        <authorList>
            <person name="Weisberg A.J."/>
            <person name="Miller M."/>
            <person name="Ream W."/>
            <person name="Grunwald N.J."/>
            <person name="Chang J.H."/>
        </authorList>
    </citation>
    <scope>NUCLEOTIDE SEQUENCE [LARGE SCALE GENOMIC DNA]</scope>
    <source>
        <strain evidence="7 9">AF3.44</strain>
    </source>
</reference>
<evidence type="ECO:0000313" key="9">
    <source>
        <dbReference type="Proteomes" id="UP000826513"/>
    </source>
</evidence>
<dbReference type="Pfam" id="PF00126">
    <property type="entry name" value="HTH_1"/>
    <property type="match status" value="1"/>
</dbReference>
<dbReference type="Gene3D" id="3.40.190.290">
    <property type="match status" value="1"/>
</dbReference>
<dbReference type="OrthoDB" id="9785974at2"/>
<dbReference type="EMBL" id="CP072167">
    <property type="protein sequence ID" value="QYA07016.1"/>
    <property type="molecule type" value="Genomic_DNA"/>
</dbReference>
<dbReference type="InterPro" id="IPR036388">
    <property type="entry name" value="WH-like_DNA-bd_sf"/>
</dbReference>
<dbReference type="PANTHER" id="PTHR30419:SF2">
    <property type="entry name" value="LYSR FAMILY TRANSCRIPTIONAL REGULATOR"/>
    <property type="match status" value="1"/>
</dbReference>
<dbReference type="Pfam" id="PF03466">
    <property type="entry name" value="LysR_substrate"/>
    <property type="match status" value="1"/>
</dbReference>
<organism evidence="6 8">
    <name type="scientific">Agrobacterium larrymoorei</name>
    <dbReference type="NCBI Taxonomy" id="160699"/>
    <lineage>
        <taxon>Bacteria</taxon>
        <taxon>Pseudomonadati</taxon>
        <taxon>Pseudomonadota</taxon>
        <taxon>Alphaproteobacteria</taxon>
        <taxon>Hyphomicrobiales</taxon>
        <taxon>Rhizobiaceae</taxon>
        <taxon>Rhizobium/Agrobacterium group</taxon>
        <taxon>Agrobacterium</taxon>
    </lineage>
</organism>
<dbReference type="PROSITE" id="PS50931">
    <property type="entry name" value="HTH_LYSR"/>
    <property type="match status" value="1"/>
</dbReference>
<dbReference type="Proteomes" id="UP000826513">
    <property type="component" value="Chromosome 1"/>
</dbReference>
<dbReference type="SUPFAM" id="SSF46785">
    <property type="entry name" value="Winged helix' DNA-binding domain"/>
    <property type="match status" value="1"/>
</dbReference>
<proteinExistence type="inferred from homology"/>
<dbReference type="GO" id="GO:0003677">
    <property type="term" value="F:DNA binding"/>
    <property type="evidence" value="ECO:0007669"/>
    <property type="project" value="UniProtKB-KW"/>
</dbReference>
<dbReference type="InterPro" id="IPR000847">
    <property type="entry name" value="LysR_HTH_N"/>
</dbReference>
<evidence type="ECO:0000256" key="3">
    <source>
        <dbReference type="ARBA" id="ARBA00023125"/>
    </source>
</evidence>
<dbReference type="EMBL" id="CP039691">
    <property type="protein sequence ID" value="QCI99070.1"/>
    <property type="molecule type" value="Genomic_DNA"/>
</dbReference>
<keyword evidence="3" id="KW-0238">DNA-binding</keyword>
<dbReference type="GO" id="GO:0003700">
    <property type="term" value="F:DNA-binding transcription factor activity"/>
    <property type="evidence" value="ECO:0007669"/>
    <property type="project" value="InterPro"/>
</dbReference>
<keyword evidence="2" id="KW-0805">Transcription regulation</keyword>
<dbReference type="RefSeq" id="WP_027677144.1">
    <property type="nucleotide sequence ID" value="NZ_CP039691.1"/>
</dbReference>
<evidence type="ECO:0000256" key="2">
    <source>
        <dbReference type="ARBA" id="ARBA00023015"/>
    </source>
</evidence>
<dbReference type="Proteomes" id="UP000298545">
    <property type="component" value="Chromosome circular"/>
</dbReference>
<protein>
    <submittedName>
        <fullName evidence="6">LysR family transcriptional regulator</fullName>
    </submittedName>
</protein>
<evidence type="ECO:0000256" key="4">
    <source>
        <dbReference type="ARBA" id="ARBA00023163"/>
    </source>
</evidence>
<reference evidence="6 8" key="1">
    <citation type="submission" date="2019-04" db="EMBL/GenBank/DDBJ databases">
        <title>Complete genome sequence of Agrobacterium larrymoorei CFBP5473.</title>
        <authorList>
            <person name="Haryono M."/>
            <person name="Chou L."/>
            <person name="Lin Y.-C."/>
            <person name="Lai E.-M."/>
            <person name="Kuo C.-H."/>
        </authorList>
    </citation>
    <scope>NUCLEOTIDE SEQUENCE [LARGE SCALE GENOMIC DNA]</scope>
    <source>
        <strain evidence="6 8">CFBP5473</strain>
    </source>
</reference>
<dbReference type="InterPro" id="IPR036390">
    <property type="entry name" value="WH_DNA-bd_sf"/>
</dbReference>
<dbReference type="KEGG" id="alf:CFBP5473_06215"/>
<evidence type="ECO:0000313" key="7">
    <source>
        <dbReference type="EMBL" id="QYA07016.1"/>
    </source>
</evidence>
<dbReference type="STRING" id="1367849.GCA_000518585_04653"/>
<dbReference type="InterPro" id="IPR005119">
    <property type="entry name" value="LysR_subst-bd"/>
</dbReference>
<evidence type="ECO:0000256" key="1">
    <source>
        <dbReference type="ARBA" id="ARBA00009437"/>
    </source>
</evidence>
<sequence>MRYDLTDLRLFLAVADAGSITHGASEVGLSLAAASDRLKEMEALGSVRLLVRGRRGVTPTEAGETLCQHARKILSQVAAMRADLGQFAKGLRTEIRVHANTAAIVETLPLRLTPWLAANPQVDVDLRERQSQEIARSVVAGCADIGILSDAAAHEGLVLQPFTVSQLALVTAPDHALAKEKQVRFNTLMDEYFIGLEDGALQAHIQGQAEKIGARLRHRIRLRTFESICNAASTGLGIAIVPLTIARQCKRTCQISITPLTDTWARRNLAVCLAKDTEPSPVIRALFDHLADGPPQGVGADR</sequence>